<dbReference type="OrthoDB" id="1063609at2759"/>
<organism evidence="5 6">
    <name type="scientific">Lupinus albus</name>
    <name type="common">White lupine</name>
    <name type="synonym">Lupinus termis</name>
    <dbReference type="NCBI Taxonomy" id="3870"/>
    <lineage>
        <taxon>Eukaryota</taxon>
        <taxon>Viridiplantae</taxon>
        <taxon>Streptophyta</taxon>
        <taxon>Embryophyta</taxon>
        <taxon>Tracheophyta</taxon>
        <taxon>Spermatophyta</taxon>
        <taxon>Magnoliopsida</taxon>
        <taxon>eudicotyledons</taxon>
        <taxon>Gunneridae</taxon>
        <taxon>Pentapetalae</taxon>
        <taxon>rosids</taxon>
        <taxon>fabids</taxon>
        <taxon>Fabales</taxon>
        <taxon>Fabaceae</taxon>
        <taxon>Papilionoideae</taxon>
        <taxon>50 kb inversion clade</taxon>
        <taxon>genistoids sensu lato</taxon>
        <taxon>core genistoids</taxon>
        <taxon>Genisteae</taxon>
        <taxon>Lupinus</taxon>
    </lineage>
</organism>
<accession>A0A6A4PDY6</accession>
<evidence type="ECO:0000259" key="4">
    <source>
        <dbReference type="SMART" id="SM00505"/>
    </source>
</evidence>
<evidence type="ECO:0000313" key="6">
    <source>
        <dbReference type="Proteomes" id="UP000447434"/>
    </source>
</evidence>
<feature type="transmembrane region" description="Helical" evidence="3">
    <location>
        <begin position="52"/>
        <end position="70"/>
    </location>
</feature>
<evidence type="ECO:0000256" key="1">
    <source>
        <dbReference type="ARBA" id="ARBA00022529"/>
    </source>
</evidence>
<feature type="domain" description="Knottins-like" evidence="4">
    <location>
        <begin position="7"/>
        <end position="53"/>
    </location>
</feature>
<evidence type="ECO:0000256" key="2">
    <source>
        <dbReference type="ARBA" id="ARBA00022577"/>
    </source>
</evidence>
<proteinExistence type="predicted"/>
<dbReference type="SUPFAM" id="SSF57095">
    <property type="entry name" value="Scorpion toxin-like"/>
    <property type="match status" value="1"/>
</dbReference>
<dbReference type="InterPro" id="IPR008176">
    <property type="entry name" value="Defensin_plant"/>
</dbReference>
<dbReference type="SMART" id="SM00505">
    <property type="entry name" value="Knot1"/>
    <property type="match status" value="1"/>
</dbReference>
<dbReference type="Pfam" id="PF00304">
    <property type="entry name" value="Gamma-thionin"/>
    <property type="match status" value="1"/>
</dbReference>
<name>A0A6A4PDY6_LUPAL</name>
<comment type="caution">
    <text evidence="5">The sequence shown here is derived from an EMBL/GenBank/DDBJ whole genome shotgun (WGS) entry which is preliminary data.</text>
</comment>
<keyword evidence="3" id="KW-0472">Membrane</keyword>
<evidence type="ECO:0000256" key="3">
    <source>
        <dbReference type="SAM" id="Phobius"/>
    </source>
</evidence>
<dbReference type="InterPro" id="IPR003614">
    <property type="entry name" value="Knottins"/>
</dbReference>
<protein>
    <submittedName>
        <fullName evidence="5">Putative defensin, plant</fullName>
    </submittedName>
</protein>
<keyword evidence="3" id="KW-1133">Transmembrane helix</keyword>
<keyword evidence="6" id="KW-1185">Reference proteome</keyword>
<dbReference type="PRINTS" id="PR00288">
    <property type="entry name" value="PUROTHIONIN"/>
</dbReference>
<keyword evidence="1" id="KW-0929">Antimicrobial</keyword>
<dbReference type="EMBL" id="WOCE01000016">
    <property type="protein sequence ID" value="KAE9597997.1"/>
    <property type="molecule type" value="Genomic_DNA"/>
</dbReference>
<dbReference type="GO" id="GO:0050832">
    <property type="term" value="P:defense response to fungus"/>
    <property type="evidence" value="ECO:0007669"/>
    <property type="project" value="UniProtKB-KW"/>
</dbReference>
<gene>
    <name evidence="5" type="ORF">Lalb_Chr16g0392501</name>
</gene>
<keyword evidence="2" id="KW-0295">Fungicide</keyword>
<dbReference type="Gene3D" id="3.30.30.10">
    <property type="entry name" value="Knottin, scorpion toxin-like"/>
    <property type="match status" value="1"/>
</dbReference>
<evidence type="ECO:0000313" key="5">
    <source>
        <dbReference type="EMBL" id="KAE9597997.1"/>
    </source>
</evidence>
<sequence>MVAEARSCESRSSKFKGYCFLSKNCKKVCTTRESFTGGHCRGFIRRCQCTKVCYLFYSMASFLLISIYLFNE</sequence>
<reference evidence="6" key="1">
    <citation type="journal article" date="2020" name="Nat. Commun.">
        <title>Genome sequence of the cluster root forming white lupin.</title>
        <authorList>
            <person name="Hufnagel B."/>
            <person name="Marques A."/>
            <person name="Soriano A."/>
            <person name="Marques L."/>
            <person name="Divol F."/>
            <person name="Doumas P."/>
            <person name="Sallet E."/>
            <person name="Mancinotti D."/>
            <person name="Carrere S."/>
            <person name="Marande W."/>
            <person name="Arribat S."/>
            <person name="Keller J."/>
            <person name="Huneau C."/>
            <person name="Blein T."/>
            <person name="Aime D."/>
            <person name="Laguerre M."/>
            <person name="Taylor J."/>
            <person name="Schubert V."/>
            <person name="Nelson M."/>
            <person name="Geu-Flores F."/>
            <person name="Crespi M."/>
            <person name="Gallardo-Guerrero K."/>
            <person name="Delaux P.-M."/>
            <person name="Salse J."/>
            <person name="Berges H."/>
            <person name="Guyot R."/>
            <person name="Gouzy J."/>
            <person name="Peret B."/>
        </authorList>
    </citation>
    <scope>NUCLEOTIDE SEQUENCE [LARGE SCALE GENOMIC DNA]</scope>
    <source>
        <strain evidence="6">cv. Amiga</strain>
    </source>
</reference>
<dbReference type="CDD" id="cd00107">
    <property type="entry name" value="Knot1"/>
    <property type="match status" value="1"/>
</dbReference>
<keyword evidence="3" id="KW-0812">Transmembrane</keyword>
<dbReference type="PROSITE" id="PS00940">
    <property type="entry name" value="GAMMA_THIONIN"/>
    <property type="match status" value="1"/>
</dbReference>
<dbReference type="GO" id="GO:0031640">
    <property type="term" value="P:killing of cells of another organism"/>
    <property type="evidence" value="ECO:0007669"/>
    <property type="project" value="UniProtKB-KW"/>
</dbReference>
<dbReference type="InterPro" id="IPR036574">
    <property type="entry name" value="Scorpion_toxin-like_sf"/>
</dbReference>
<dbReference type="AlphaFoldDB" id="A0A6A4PDY6"/>
<dbReference type="Proteomes" id="UP000447434">
    <property type="component" value="Chromosome 16"/>
</dbReference>